<evidence type="ECO:0000313" key="1">
    <source>
        <dbReference type="EMBL" id="MPC77609.1"/>
    </source>
</evidence>
<comment type="caution">
    <text evidence="1">The sequence shown here is derived from an EMBL/GenBank/DDBJ whole genome shotgun (WGS) entry which is preliminary data.</text>
</comment>
<sequence length="74" mass="8066">MQQAWESRLGRGKRKRTRDCATAGLGRLVPRAHNASLQVLAAVVCTASRTEPVTCTPRTVFHALHPDSIKMLAA</sequence>
<proteinExistence type="predicted"/>
<organism evidence="1 2">
    <name type="scientific">Portunus trituberculatus</name>
    <name type="common">Swimming crab</name>
    <name type="synonym">Neptunus trituberculatus</name>
    <dbReference type="NCBI Taxonomy" id="210409"/>
    <lineage>
        <taxon>Eukaryota</taxon>
        <taxon>Metazoa</taxon>
        <taxon>Ecdysozoa</taxon>
        <taxon>Arthropoda</taxon>
        <taxon>Crustacea</taxon>
        <taxon>Multicrustacea</taxon>
        <taxon>Malacostraca</taxon>
        <taxon>Eumalacostraca</taxon>
        <taxon>Eucarida</taxon>
        <taxon>Decapoda</taxon>
        <taxon>Pleocyemata</taxon>
        <taxon>Brachyura</taxon>
        <taxon>Eubrachyura</taxon>
        <taxon>Portunoidea</taxon>
        <taxon>Portunidae</taxon>
        <taxon>Portuninae</taxon>
        <taxon>Portunus</taxon>
    </lineage>
</organism>
<gene>
    <name evidence="1" type="ORF">E2C01_072067</name>
</gene>
<dbReference type="AlphaFoldDB" id="A0A5B7I6S9"/>
<dbReference type="EMBL" id="VSRR010046261">
    <property type="protein sequence ID" value="MPC77609.1"/>
    <property type="molecule type" value="Genomic_DNA"/>
</dbReference>
<dbReference type="Proteomes" id="UP000324222">
    <property type="component" value="Unassembled WGS sequence"/>
</dbReference>
<keyword evidence="2" id="KW-1185">Reference proteome</keyword>
<protein>
    <submittedName>
        <fullName evidence="1">Uncharacterized protein</fullName>
    </submittedName>
</protein>
<evidence type="ECO:0000313" key="2">
    <source>
        <dbReference type="Proteomes" id="UP000324222"/>
    </source>
</evidence>
<reference evidence="1 2" key="1">
    <citation type="submission" date="2019-05" db="EMBL/GenBank/DDBJ databases">
        <title>Another draft genome of Portunus trituberculatus and its Hox gene families provides insights of decapod evolution.</title>
        <authorList>
            <person name="Jeong J.-H."/>
            <person name="Song I."/>
            <person name="Kim S."/>
            <person name="Choi T."/>
            <person name="Kim D."/>
            <person name="Ryu S."/>
            <person name="Kim W."/>
        </authorList>
    </citation>
    <scope>NUCLEOTIDE SEQUENCE [LARGE SCALE GENOMIC DNA]</scope>
    <source>
        <tissue evidence="1">Muscle</tissue>
    </source>
</reference>
<name>A0A5B7I6S9_PORTR</name>
<accession>A0A5B7I6S9</accession>